<evidence type="ECO:0000313" key="2">
    <source>
        <dbReference type="Proteomes" id="UP000799754"/>
    </source>
</evidence>
<name>A0ACB6RYJ0_9PLEO</name>
<dbReference type="EMBL" id="MU006721">
    <property type="protein sequence ID" value="KAF2626485.1"/>
    <property type="molecule type" value="Genomic_DNA"/>
</dbReference>
<dbReference type="Proteomes" id="UP000799754">
    <property type="component" value="Unassembled WGS sequence"/>
</dbReference>
<reference evidence="1" key="1">
    <citation type="journal article" date="2020" name="Stud. Mycol.">
        <title>101 Dothideomycetes genomes: a test case for predicting lifestyles and emergence of pathogens.</title>
        <authorList>
            <person name="Haridas S."/>
            <person name="Albert R."/>
            <person name="Binder M."/>
            <person name="Bloem J."/>
            <person name="Labutti K."/>
            <person name="Salamov A."/>
            <person name="Andreopoulos B."/>
            <person name="Baker S."/>
            <person name="Barry K."/>
            <person name="Bills G."/>
            <person name="Bluhm B."/>
            <person name="Cannon C."/>
            <person name="Castanera R."/>
            <person name="Culley D."/>
            <person name="Daum C."/>
            <person name="Ezra D."/>
            <person name="Gonzalez J."/>
            <person name="Henrissat B."/>
            <person name="Kuo A."/>
            <person name="Liang C."/>
            <person name="Lipzen A."/>
            <person name="Lutzoni F."/>
            <person name="Magnuson J."/>
            <person name="Mondo S."/>
            <person name="Nolan M."/>
            <person name="Ohm R."/>
            <person name="Pangilinan J."/>
            <person name="Park H.-J."/>
            <person name="Ramirez L."/>
            <person name="Alfaro M."/>
            <person name="Sun H."/>
            <person name="Tritt A."/>
            <person name="Yoshinaga Y."/>
            <person name="Zwiers L.-H."/>
            <person name="Turgeon B."/>
            <person name="Goodwin S."/>
            <person name="Spatafora J."/>
            <person name="Crous P."/>
            <person name="Grigoriev I."/>
        </authorList>
    </citation>
    <scope>NUCLEOTIDE SEQUENCE</scope>
    <source>
        <strain evidence="1">CBS 525.71</strain>
    </source>
</reference>
<organism evidence="1 2">
    <name type="scientific">Macroventuria anomochaeta</name>
    <dbReference type="NCBI Taxonomy" id="301207"/>
    <lineage>
        <taxon>Eukaryota</taxon>
        <taxon>Fungi</taxon>
        <taxon>Dikarya</taxon>
        <taxon>Ascomycota</taxon>
        <taxon>Pezizomycotina</taxon>
        <taxon>Dothideomycetes</taxon>
        <taxon>Pleosporomycetidae</taxon>
        <taxon>Pleosporales</taxon>
        <taxon>Pleosporineae</taxon>
        <taxon>Didymellaceae</taxon>
        <taxon>Macroventuria</taxon>
    </lineage>
</organism>
<proteinExistence type="predicted"/>
<sequence>MHCPFRVSVALSVSKWVKRGASNIVRAATVTEVGILEVRYSNDHKHYQEETMRNSPSRRTGQTLSQSREHQCTTFGLPHLVPSVFNSPLGNVILLSRHPIKPSQHLWSRPATRLTPSTITKIKFTRWLAASPTGHQPAVGTAEASEMQARLIKQCLCLSALQRSSACLMLLSASYHSVPLKSVKSFPFKRTATPTSHEDVIQKVLQVHYALQPNQAISQLREWQPVDPFKVHCRELGCCWAERHLRNCLAKFLTTSSYNLLASSQTTSVTVVSKAELLELLTETYCLQGS</sequence>
<gene>
    <name evidence="1" type="ORF">BU25DRAFT_422635</name>
</gene>
<keyword evidence="2" id="KW-1185">Reference proteome</keyword>
<accession>A0ACB6RYJ0</accession>
<protein>
    <submittedName>
        <fullName evidence="1">Uncharacterized protein</fullName>
    </submittedName>
</protein>
<comment type="caution">
    <text evidence="1">The sequence shown here is derived from an EMBL/GenBank/DDBJ whole genome shotgun (WGS) entry which is preliminary data.</text>
</comment>
<evidence type="ECO:0000313" key="1">
    <source>
        <dbReference type="EMBL" id="KAF2626485.1"/>
    </source>
</evidence>